<sequence>MRSEGKFYDDKNFPRGFNRSGVFTISESTLLENYGRTMSRLYSGEIEPMSEIERQFVAETSGQLNVQSDFAKCWVKYLNRTCNKVKSYTLCSSVRKQQGQSFDDDSGGDDLDY</sequence>
<keyword evidence="5" id="KW-1185">Reference proteome</keyword>
<accession>A0ABX4FW57</accession>
<gene>
    <name evidence="4" type="ORF">ASV53_15520</name>
</gene>
<proteinExistence type="inferred from homology"/>
<feature type="compositionally biased region" description="Acidic residues" evidence="3">
    <location>
        <begin position="102"/>
        <end position="113"/>
    </location>
</feature>
<comment type="caution">
    <text evidence="4">The sequence shown here is derived from an EMBL/GenBank/DDBJ whole genome shotgun (WGS) entry which is preliminary data.</text>
</comment>
<dbReference type="RefSeq" id="WP_094957737.1">
    <property type="nucleotide sequence ID" value="NZ_NOIF01000108.1"/>
</dbReference>
<evidence type="ECO:0000256" key="3">
    <source>
        <dbReference type="SAM" id="MobiDB-lite"/>
    </source>
</evidence>
<evidence type="ECO:0000256" key="1">
    <source>
        <dbReference type="ARBA" id="ARBA00093464"/>
    </source>
</evidence>
<comment type="similarity">
    <text evidence="1">Belongs to the MaoP family.</text>
</comment>
<dbReference type="Pfam" id="PF04219">
    <property type="entry name" value="DUF413"/>
    <property type="match status" value="1"/>
</dbReference>
<evidence type="ECO:0000256" key="2">
    <source>
        <dbReference type="ARBA" id="ARBA00093628"/>
    </source>
</evidence>
<evidence type="ECO:0000313" key="4">
    <source>
        <dbReference type="EMBL" id="OZS43011.1"/>
    </source>
</evidence>
<dbReference type="Proteomes" id="UP000215999">
    <property type="component" value="Unassembled WGS sequence"/>
</dbReference>
<feature type="region of interest" description="Disordered" evidence="3">
    <location>
        <begin position="94"/>
        <end position="113"/>
    </location>
</feature>
<dbReference type="EMBL" id="NOIF01000108">
    <property type="protein sequence ID" value="OZS43011.1"/>
    <property type="molecule type" value="Genomic_DNA"/>
</dbReference>
<protein>
    <recommendedName>
        <fullName evidence="2">Macrodomain Ori protein</fullName>
    </recommendedName>
</protein>
<dbReference type="InterPro" id="IPR007335">
    <property type="entry name" value="DUF413"/>
</dbReference>
<name>A0ABX4FW57_9GAMM</name>
<organism evidence="4 5">
    <name type="scientific">Photobacterium sanguinicancri</name>
    <dbReference type="NCBI Taxonomy" id="875932"/>
    <lineage>
        <taxon>Bacteria</taxon>
        <taxon>Pseudomonadati</taxon>
        <taxon>Pseudomonadota</taxon>
        <taxon>Gammaproteobacteria</taxon>
        <taxon>Vibrionales</taxon>
        <taxon>Vibrionaceae</taxon>
        <taxon>Photobacterium</taxon>
    </lineage>
</organism>
<reference evidence="4 5" key="1">
    <citation type="journal article" date="2016" name="Antonie Van Leeuwenhoek">
        <title>Photobacterium sanguinicancri sp. nov. isolated from marine animals.</title>
        <authorList>
            <person name="Gomez-Gil B."/>
            <person name="Roque A."/>
            <person name="Rotllant G."/>
            <person name="Romalde J.L."/>
            <person name="Doce A."/>
            <person name="Eggermont M."/>
            <person name="Defoirdt T."/>
        </authorList>
    </citation>
    <scope>NUCLEOTIDE SEQUENCE [LARGE SCALE GENOMIC DNA]</scope>
    <source>
        <strain evidence="4 5">CAIM 1827</strain>
    </source>
</reference>
<evidence type="ECO:0000313" key="5">
    <source>
        <dbReference type="Proteomes" id="UP000215999"/>
    </source>
</evidence>